<dbReference type="CDD" id="cd03016">
    <property type="entry name" value="PRX_1cys"/>
    <property type="match status" value="1"/>
</dbReference>
<evidence type="ECO:0000256" key="6">
    <source>
        <dbReference type="ARBA" id="ARBA00025719"/>
    </source>
</evidence>
<keyword evidence="5 7" id="KW-0676">Redox-active center</keyword>
<dbReference type="Gene3D" id="3.30.1020.10">
    <property type="entry name" value="Antioxidant, Horf6, Chain A, domain2"/>
    <property type="match status" value="1"/>
</dbReference>
<evidence type="ECO:0000256" key="7">
    <source>
        <dbReference type="PIRNR" id="PIRNR000239"/>
    </source>
</evidence>
<dbReference type="PANTHER" id="PTHR10681:SF128">
    <property type="entry name" value="THIOREDOXIN-DEPENDENT PEROXIDE REDUCTASE, MITOCHONDRIAL"/>
    <property type="match status" value="1"/>
</dbReference>
<evidence type="ECO:0000313" key="11">
    <source>
        <dbReference type="Proteomes" id="UP000054251"/>
    </source>
</evidence>
<dbReference type="Pfam" id="PF10417">
    <property type="entry name" value="1-cysPrx_C"/>
    <property type="match status" value="1"/>
</dbReference>
<comment type="similarity">
    <text evidence="6">Belongs to the peroxiredoxin family. Prx6 subfamily.</text>
</comment>
<dbReference type="GO" id="GO:0045454">
    <property type="term" value="P:cell redox homeostasis"/>
    <property type="evidence" value="ECO:0007669"/>
    <property type="project" value="TreeGrafter"/>
</dbReference>
<keyword evidence="3 7" id="KW-0049">Antioxidant</keyword>
<comment type="similarity">
    <text evidence="1">Belongs to the peroxiredoxin family. AhpC/Prx1 subfamily.</text>
</comment>
<feature type="active site" description="Cysteine sulfenic acid (-SOH) intermediate; for peroxidase activity" evidence="8">
    <location>
        <position position="92"/>
    </location>
</feature>
<gene>
    <name evidence="10" type="ORF">AC631_00994</name>
</gene>
<dbReference type="PROSITE" id="PS51352">
    <property type="entry name" value="THIOREDOXIN_2"/>
    <property type="match status" value="1"/>
</dbReference>
<dbReference type="GO" id="GO:0042744">
    <property type="term" value="P:hydrogen peroxide catabolic process"/>
    <property type="evidence" value="ECO:0007669"/>
    <property type="project" value="TreeGrafter"/>
</dbReference>
<evidence type="ECO:0000259" key="9">
    <source>
        <dbReference type="PROSITE" id="PS51352"/>
    </source>
</evidence>
<dbReference type="PANTHER" id="PTHR10681">
    <property type="entry name" value="THIOREDOXIN PEROXIDASE"/>
    <property type="match status" value="1"/>
</dbReference>
<reference evidence="10 11" key="1">
    <citation type="submission" date="2015-11" db="EMBL/GenBank/DDBJ databases">
        <title>The genome of Debaryomyces fabryi.</title>
        <authorList>
            <person name="Tafer H."/>
            <person name="Lopandic K."/>
        </authorList>
    </citation>
    <scope>NUCLEOTIDE SEQUENCE [LARGE SCALE GENOMIC DNA]</scope>
    <source>
        <strain evidence="10 11">CBS 789</strain>
    </source>
</reference>
<feature type="domain" description="Thioredoxin" evidence="9">
    <location>
        <begin position="50"/>
        <end position="214"/>
    </location>
</feature>
<sequence length="263" mass="29294">MFSRQLLRSISLRNSIPSTRNAVSQYARPSIQLGRTQFYSTFKAEEQPRIRIGSEAPNFTAETTEGKIDFHEYIGNEWIVLFSHPADFTPVCTTELGAFARLAPEFNKRDVKLIGLSTEGVESHKAWIKDIEDVTSGGAKFSYPIIADADRKVAFLYDMCSESDFQNIGKGMVPTVRSVFIIDPAKKVRLIMTYPASTGRNSSEVLRVIDALQLADKKGIATPIDWSVGEDVIIPPTVSNEDAKAKFGDFKTLKPYLRTTKSS</sequence>
<dbReference type="Gene3D" id="3.40.30.10">
    <property type="entry name" value="Glutaredoxin"/>
    <property type="match status" value="1"/>
</dbReference>
<proteinExistence type="inferred from homology"/>
<dbReference type="FunFam" id="3.40.30.10:FF:000011">
    <property type="entry name" value="Peroxiredoxin PRX1"/>
    <property type="match status" value="1"/>
</dbReference>
<dbReference type="AlphaFoldDB" id="A0A0V1Q3X3"/>
<accession>A0A0V1Q3X3</accession>
<evidence type="ECO:0000256" key="4">
    <source>
        <dbReference type="ARBA" id="ARBA00023002"/>
    </source>
</evidence>
<dbReference type="FunFam" id="3.30.1020.10:FF:000001">
    <property type="entry name" value="1-Cys peroxiredoxin"/>
    <property type="match status" value="1"/>
</dbReference>
<evidence type="ECO:0000256" key="1">
    <source>
        <dbReference type="ARBA" id="ARBA00009796"/>
    </source>
</evidence>
<comment type="caution">
    <text evidence="10">The sequence shown here is derived from an EMBL/GenBank/DDBJ whole genome shotgun (WGS) entry which is preliminary data.</text>
</comment>
<dbReference type="InterPro" id="IPR036249">
    <property type="entry name" value="Thioredoxin-like_sf"/>
</dbReference>
<protein>
    <recommendedName>
        <fullName evidence="9">Thioredoxin domain-containing protein</fullName>
    </recommendedName>
</protein>
<dbReference type="GO" id="GO:0033554">
    <property type="term" value="P:cellular response to stress"/>
    <property type="evidence" value="ECO:0007669"/>
    <property type="project" value="TreeGrafter"/>
</dbReference>
<dbReference type="GO" id="GO:0006979">
    <property type="term" value="P:response to oxidative stress"/>
    <property type="evidence" value="ECO:0007669"/>
    <property type="project" value="TreeGrafter"/>
</dbReference>
<organism evidence="10 11">
    <name type="scientific">Debaryomyces fabryi</name>
    <dbReference type="NCBI Taxonomy" id="58627"/>
    <lineage>
        <taxon>Eukaryota</taxon>
        <taxon>Fungi</taxon>
        <taxon>Dikarya</taxon>
        <taxon>Ascomycota</taxon>
        <taxon>Saccharomycotina</taxon>
        <taxon>Pichiomycetes</taxon>
        <taxon>Debaryomycetaceae</taxon>
        <taxon>Debaryomyces</taxon>
    </lineage>
</organism>
<dbReference type="InterPro" id="IPR013766">
    <property type="entry name" value="Thioredoxin_domain"/>
</dbReference>
<dbReference type="PIRSF" id="PIRSF000239">
    <property type="entry name" value="AHPC"/>
    <property type="match status" value="1"/>
</dbReference>
<evidence type="ECO:0000256" key="5">
    <source>
        <dbReference type="ARBA" id="ARBA00023284"/>
    </source>
</evidence>
<dbReference type="GO" id="GO:0008379">
    <property type="term" value="F:thioredoxin peroxidase activity"/>
    <property type="evidence" value="ECO:0007669"/>
    <property type="project" value="TreeGrafter"/>
</dbReference>
<dbReference type="SUPFAM" id="SSF52833">
    <property type="entry name" value="Thioredoxin-like"/>
    <property type="match status" value="1"/>
</dbReference>
<keyword evidence="11" id="KW-1185">Reference proteome</keyword>
<dbReference type="InterPro" id="IPR050217">
    <property type="entry name" value="Peroxiredoxin"/>
</dbReference>
<dbReference type="RefSeq" id="XP_015469322.1">
    <property type="nucleotide sequence ID" value="XM_015609824.1"/>
</dbReference>
<dbReference type="InterPro" id="IPR045020">
    <property type="entry name" value="PRX_1cys"/>
</dbReference>
<dbReference type="EMBL" id="LMYN01000012">
    <property type="protein sequence ID" value="KSA03220.1"/>
    <property type="molecule type" value="Genomic_DNA"/>
</dbReference>
<dbReference type="GO" id="GO:0005829">
    <property type="term" value="C:cytosol"/>
    <property type="evidence" value="ECO:0007669"/>
    <property type="project" value="TreeGrafter"/>
</dbReference>
<dbReference type="InterPro" id="IPR000866">
    <property type="entry name" value="AhpC/TSA"/>
</dbReference>
<keyword evidence="2 7" id="KW-0575">Peroxidase</keyword>
<dbReference type="Pfam" id="PF00578">
    <property type="entry name" value="AhpC-TSA"/>
    <property type="match status" value="1"/>
</dbReference>
<evidence type="ECO:0000313" key="10">
    <source>
        <dbReference type="EMBL" id="KSA03220.1"/>
    </source>
</evidence>
<dbReference type="GeneID" id="26838003"/>
<evidence type="ECO:0000256" key="3">
    <source>
        <dbReference type="ARBA" id="ARBA00022862"/>
    </source>
</evidence>
<evidence type="ECO:0000256" key="8">
    <source>
        <dbReference type="PIRSR" id="PIRSR000239-1"/>
    </source>
</evidence>
<keyword evidence="4 7" id="KW-0560">Oxidoreductase</keyword>
<name>A0A0V1Q3X3_9ASCO</name>
<dbReference type="InterPro" id="IPR024706">
    <property type="entry name" value="Peroxiredoxin_AhpC-typ"/>
</dbReference>
<dbReference type="NCBIfam" id="NF009668">
    <property type="entry name" value="PRK13189.1"/>
    <property type="match status" value="1"/>
</dbReference>
<dbReference type="Proteomes" id="UP000054251">
    <property type="component" value="Unassembled WGS sequence"/>
</dbReference>
<evidence type="ECO:0000256" key="2">
    <source>
        <dbReference type="ARBA" id="ARBA00022559"/>
    </source>
</evidence>
<dbReference type="InterPro" id="IPR019479">
    <property type="entry name" value="Peroxiredoxin_C"/>
</dbReference>
<dbReference type="OrthoDB" id="2996783at2759"/>
<comment type="function">
    <text evidence="7">Thiol-specific peroxidase that catalyzes the reduction of hydrogen peroxide and organic hydroperoxides to water and alcohols, respectively.</text>
</comment>